<feature type="region of interest" description="Disordered" evidence="1">
    <location>
        <begin position="119"/>
        <end position="150"/>
    </location>
</feature>
<feature type="compositionally biased region" description="Polar residues" evidence="1">
    <location>
        <begin position="119"/>
        <end position="129"/>
    </location>
</feature>
<sequence>MSDSSPSTWTVKPDSKGRPGRCMSAFARYQSLHLETQNDHSHFLLLLLPVEFPRHRSPLSEPALNLQTPHYLLQSSNSSIEYLLLLPRSAPWHANPAPTATKPSPMKTLSINTCGISTASTPISKTGQQRQRHVPNAKRHSGNPSIRRNM</sequence>
<evidence type="ECO:0000256" key="1">
    <source>
        <dbReference type="SAM" id="MobiDB-lite"/>
    </source>
</evidence>
<proteinExistence type="predicted"/>
<organism evidence="2 3">
    <name type="scientific">Trichodelitschia bisporula</name>
    <dbReference type="NCBI Taxonomy" id="703511"/>
    <lineage>
        <taxon>Eukaryota</taxon>
        <taxon>Fungi</taxon>
        <taxon>Dikarya</taxon>
        <taxon>Ascomycota</taxon>
        <taxon>Pezizomycotina</taxon>
        <taxon>Dothideomycetes</taxon>
        <taxon>Dothideomycetes incertae sedis</taxon>
        <taxon>Phaeotrichales</taxon>
        <taxon>Phaeotrichaceae</taxon>
        <taxon>Trichodelitschia</taxon>
    </lineage>
</organism>
<protein>
    <submittedName>
        <fullName evidence="2">Uncharacterized protein</fullName>
    </submittedName>
</protein>
<feature type="compositionally biased region" description="Basic residues" evidence="1">
    <location>
        <begin position="130"/>
        <end position="141"/>
    </location>
</feature>
<dbReference type="AlphaFoldDB" id="A0A6G1HR34"/>
<keyword evidence="3" id="KW-1185">Reference proteome</keyword>
<reference evidence="2" key="1">
    <citation type="journal article" date="2020" name="Stud. Mycol.">
        <title>101 Dothideomycetes genomes: a test case for predicting lifestyles and emergence of pathogens.</title>
        <authorList>
            <person name="Haridas S."/>
            <person name="Albert R."/>
            <person name="Binder M."/>
            <person name="Bloem J."/>
            <person name="Labutti K."/>
            <person name="Salamov A."/>
            <person name="Andreopoulos B."/>
            <person name="Baker S."/>
            <person name="Barry K."/>
            <person name="Bills G."/>
            <person name="Bluhm B."/>
            <person name="Cannon C."/>
            <person name="Castanera R."/>
            <person name="Culley D."/>
            <person name="Daum C."/>
            <person name="Ezra D."/>
            <person name="Gonzalez J."/>
            <person name="Henrissat B."/>
            <person name="Kuo A."/>
            <person name="Liang C."/>
            <person name="Lipzen A."/>
            <person name="Lutzoni F."/>
            <person name="Magnuson J."/>
            <person name="Mondo S."/>
            <person name="Nolan M."/>
            <person name="Ohm R."/>
            <person name="Pangilinan J."/>
            <person name="Park H.-J."/>
            <person name="Ramirez L."/>
            <person name="Alfaro M."/>
            <person name="Sun H."/>
            <person name="Tritt A."/>
            <person name="Yoshinaga Y."/>
            <person name="Zwiers L.-H."/>
            <person name="Turgeon B."/>
            <person name="Goodwin S."/>
            <person name="Spatafora J."/>
            <person name="Crous P."/>
            <person name="Grigoriev I."/>
        </authorList>
    </citation>
    <scope>NUCLEOTIDE SEQUENCE</scope>
    <source>
        <strain evidence="2">CBS 262.69</strain>
    </source>
</reference>
<evidence type="ECO:0000313" key="2">
    <source>
        <dbReference type="EMBL" id="KAF2398480.1"/>
    </source>
</evidence>
<name>A0A6G1HR34_9PEZI</name>
<dbReference type="Proteomes" id="UP000799640">
    <property type="component" value="Unassembled WGS sequence"/>
</dbReference>
<evidence type="ECO:0000313" key="3">
    <source>
        <dbReference type="Proteomes" id="UP000799640"/>
    </source>
</evidence>
<dbReference type="EMBL" id="ML996700">
    <property type="protein sequence ID" value="KAF2398480.1"/>
    <property type="molecule type" value="Genomic_DNA"/>
</dbReference>
<accession>A0A6G1HR34</accession>
<gene>
    <name evidence="2" type="ORF">EJ06DRAFT_110332</name>
</gene>